<accession>A0A426XZA2</accession>
<dbReference type="AlphaFoldDB" id="A0A426XZA2"/>
<feature type="compositionally biased region" description="Basic residues" evidence="1">
    <location>
        <begin position="27"/>
        <end position="45"/>
    </location>
</feature>
<dbReference type="Proteomes" id="UP000287651">
    <property type="component" value="Unassembled WGS sequence"/>
</dbReference>
<organism evidence="2 3">
    <name type="scientific">Ensete ventricosum</name>
    <name type="common">Abyssinian banana</name>
    <name type="synonym">Musa ensete</name>
    <dbReference type="NCBI Taxonomy" id="4639"/>
    <lineage>
        <taxon>Eukaryota</taxon>
        <taxon>Viridiplantae</taxon>
        <taxon>Streptophyta</taxon>
        <taxon>Embryophyta</taxon>
        <taxon>Tracheophyta</taxon>
        <taxon>Spermatophyta</taxon>
        <taxon>Magnoliopsida</taxon>
        <taxon>Liliopsida</taxon>
        <taxon>Zingiberales</taxon>
        <taxon>Musaceae</taxon>
        <taxon>Ensete</taxon>
    </lineage>
</organism>
<gene>
    <name evidence="2" type="ORF">B296_00051010</name>
</gene>
<evidence type="ECO:0000313" key="2">
    <source>
        <dbReference type="EMBL" id="RRT44641.1"/>
    </source>
</evidence>
<feature type="region of interest" description="Disordered" evidence="1">
    <location>
        <begin position="1"/>
        <end position="63"/>
    </location>
</feature>
<proteinExistence type="predicted"/>
<evidence type="ECO:0000256" key="1">
    <source>
        <dbReference type="SAM" id="MobiDB-lite"/>
    </source>
</evidence>
<comment type="caution">
    <text evidence="2">The sequence shown here is derived from an EMBL/GenBank/DDBJ whole genome shotgun (WGS) entry which is preliminary data.</text>
</comment>
<protein>
    <submittedName>
        <fullName evidence="2">Uncharacterized protein</fullName>
    </submittedName>
</protein>
<dbReference type="EMBL" id="AMZH03016343">
    <property type="protein sequence ID" value="RRT44641.1"/>
    <property type="molecule type" value="Genomic_DNA"/>
</dbReference>
<reference evidence="2 3" key="1">
    <citation type="journal article" date="2014" name="Agronomy (Basel)">
        <title>A Draft Genome Sequence for Ensete ventricosum, the Drought-Tolerant Tree Against Hunger.</title>
        <authorList>
            <person name="Harrison J."/>
            <person name="Moore K.A."/>
            <person name="Paszkiewicz K."/>
            <person name="Jones T."/>
            <person name="Grant M."/>
            <person name="Ambacheew D."/>
            <person name="Muzemil S."/>
            <person name="Studholme D.J."/>
        </authorList>
    </citation>
    <scope>NUCLEOTIDE SEQUENCE [LARGE SCALE GENOMIC DNA]</scope>
</reference>
<name>A0A426XZA2_ENSVE</name>
<sequence length="143" mass="15474">MVRSSPDGLLPRLPIGHPKDEKEHMARPVKGRRGFREKGMRRRRERERGVCGAGGKDGRLTRVVTSNGGSEVSALPILVQVRKIVNVDGGRNFLWIDAPSGVLDGEFGRCVPGAVSGMAILHTGLSGGVEFERGSEPPYLMSE</sequence>
<evidence type="ECO:0000313" key="3">
    <source>
        <dbReference type="Proteomes" id="UP000287651"/>
    </source>
</evidence>
<feature type="compositionally biased region" description="Basic and acidic residues" evidence="1">
    <location>
        <begin position="17"/>
        <end position="26"/>
    </location>
</feature>